<dbReference type="CDD" id="cd02440">
    <property type="entry name" value="AdoMet_MTases"/>
    <property type="match status" value="1"/>
</dbReference>
<dbReference type="Pfam" id="PF10294">
    <property type="entry name" value="Methyltransf_16"/>
    <property type="match status" value="1"/>
</dbReference>
<evidence type="ECO:0000313" key="2">
    <source>
        <dbReference type="Proteomes" id="UP000789572"/>
    </source>
</evidence>
<dbReference type="SUPFAM" id="SSF53335">
    <property type="entry name" value="S-adenosyl-L-methionine-dependent methyltransferases"/>
    <property type="match status" value="1"/>
</dbReference>
<dbReference type="Gene3D" id="3.40.50.150">
    <property type="entry name" value="Vaccinia Virus protein VP39"/>
    <property type="match status" value="1"/>
</dbReference>
<dbReference type="EMBL" id="CAJVPJ010000015">
    <property type="protein sequence ID" value="CAG8456091.1"/>
    <property type="molecule type" value="Genomic_DNA"/>
</dbReference>
<reference evidence="1" key="1">
    <citation type="submission" date="2021-06" db="EMBL/GenBank/DDBJ databases">
        <authorList>
            <person name="Kallberg Y."/>
            <person name="Tangrot J."/>
            <person name="Rosling A."/>
        </authorList>
    </citation>
    <scope>NUCLEOTIDE SEQUENCE</scope>
    <source>
        <strain evidence="1">IA702</strain>
    </source>
</reference>
<proteinExistence type="predicted"/>
<protein>
    <submittedName>
        <fullName evidence="1">3875_t:CDS:1</fullName>
    </submittedName>
</protein>
<comment type="caution">
    <text evidence="1">The sequence shown here is derived from an EMBL/GenBank/DDBJ whole genome shotgun (WGS) entry which is preliminary data.</text>
</comment>
<dbReference type="InterPro" id="IPR029063">
    <property type="entry name" value="SAM-dependent_MTases_sf"/>
</dbReference>
<name>A0A9N8VHN3_9GLOM</name>
<organism evidence="1 2">
    <name type="scientific">Paraglomus occultum</name>
    <dbReference type="NCBI Taxonomy" id="144539"/>
    <lineage>
        <taxon>Eukaryota</taxon>
        <taxon>Fungi</taxon>
        <taxon>Fungi incertae sedis</taxon>
        <taxon>Mucoromycota</taxon>
        <taxon>Glomeromycotina</taxon>
        <taxon>Glomeromycetes</taxon>
        <taxon>Paraglomerales</taxon>
        <taxon>Paraglomeraceae</taxon>
        <taxon>Paraglomus</taxon>
    </lineage>
</organism>
<gene>
    <name evidence="1" type="ORF">POCULU_LOCUS307</name>
</gene>
<dbReference type="PANTHER" id="PTHR14614">
    <property type="entry name" value="HEPATOCELLULAR CARCINOMA-ASSOCIATED ANTIGEN"/>
    <property type="match status" value="1"/>
</dbReference>
<accession>A0A9N8VHN3</accession>
<keyword evidence="2" id="KW-1185">Reference proteome</keyword>
<evidence type="ECO:0000313" key="1">
    <source>
        <dbReference type="EMBL" id="CAG8456091.1"/>
    </source>
</evidence>
<dbReference type="InterPro" id="IPR019410">
    <property type="entry name" value="Methyltransf_16"/>
</dbReference>
<dbReference type="OrthoDB" id="407325at2759"/>
<sequence>MSNNILLLEGTRFPSFDFYFSDSIDNRFKINSKPIFLNVDDETNQLTSEHHTIRTSESVWDASLILAKYLEKQVEQEQLDIVGKRVIELGAGKALPSIAASILGAEQVIITDAPTVVNNIENIVRLNQIFNVQVKPLDWTDRDEYLPEVKATLTFDYILAADVVWVEHLIEPLAETINALATPEHTVLIMAHHTRALRSDKLFFDNLVKNGWKFETVDQQQLCWEEGFVDSKVVIYKGIKC</sequence>
<dbReference type="Proteomes" id="UP000789572">
    <property type="component" value="Unassembled WGS sequence"/>
</dbReference>
<dbReference type="AlphaFoldDB" id="A0A9N8VHN3"/>